<comment type="caution">
    <text evidence="3">The sequence shown here is derived from an EMBL/GenBank/DDBJ whole genome shotgun (WGS) entry which is preliminary data.</text>
</comment>
<dbReference type="InterPro" id="IPR011009">
    <property type="entry name" value="Kinase-like_dom_sf"/>
</dbReference>
<dbReference type="PANTHER" id="PTHR44329:SF289">
    <property type="entry name" value="SERINE_THREONINE-PROTEIN KINASE VIK"/>
    <property type="match status" value="1"/>
</dbReference>
<dbReference type="PROSITE" id="PS00108">
    <property type="entry name" value="PROTEIN_KINASE_ST"/>
    <property type="match status" value="1"/>
</dbReference>
<reference evidence="3 4" key="1">
    <citation type="journal article" date="2024" name="Nat. Commun.">
        <title>Phylogenomics reveals the evolutionary origins of lichenization in chlorophyte algae.</title>
        <authorList>
            <person name="Puginier C."/>
            <person name="Libourel C."/>
            <person name="Otte J."/>
            <person name="Skaloud P."/>
            <person name="Haon M."/>
            <person name="Grisel S."/>
            <person name="Petersen M."/>
            <person name="Berrin J.G."/>
            <person name="Delaux P.M."/>
            <person name="Dal Grande F."/>
            <person name="Keller J."/>
        </authorList>
    </citation>
    <scope>NUCLEOTIDE SEQUENCE [LARGE SCALE GENOMIC DNA]</scope>
    <source>
        <strain evidence="3 4">SAG 2043</strain>
    </source>
</reference>
<evidence type="ECO:0000313" key="3">
    <source>
        <dbReference type="EMBL" id="KAK9811579.1"/>
    </source>
</evidence>
<dbReference type="Proteomes" id="UP001489004">
    <property type="component" value="Unassembled WGS sequence"/>
</dbReference>
<gene>
    <name evidence="3" type="ORF">WJX72_006439</name>
</gene>
<feature type="domain" description="Protein kinase" evidence="2">
    <location>
        <begin position="182"/>
        <end position="573"/>
    </location>
</feature>
<dbReference type="EMBL" id="JALJOR010000009">
    <property type="protein sequence ID" value="KAK9811579.1"/>
    <property type="molecule type" value="Genomic_DNA"/>
</dbReference>
<evidence type="ECO:0000313" key="4">
    <source>
        <dbReference type="Proteomes" id="UP001489004"/>
    </source>
</evidence>
<dbReference type="InterPro" id="IPR051681">
    <property type="entry name" value="Ser/Thr_Kinases-Pseudokinases"/>
</dbReference>
<dbReference type="AlphaFoldDB" id="A0AAW1PTX3"/>
<feature type="compositionally biased region" description="Polar residues" evidence="1">
    <location>
        <begin position="1"/>
        <end position="13"/>
    </location>
</feature>
<dbReference type="InterPro" id="IPR001245">
    <property type="entry name" value="Ser-Thr/Tyr_kinase_cat_dom"/>
</dbReference>
<sequence>MGNCISQAANKLSASKELPTSFPSPNETAASSKQSQGITEQQPQQLIKAVKAAEPDRQESGTQPSTPAALAAARADKATADRASTKKPRSPIKSQPTRFFQLLAEPDERIQHDQIRSASYDILLMESPAGSAHLKDAPDGGHAFHITRLAGRIASRQDSTKDMDAELLKLLVGDIYIHPEWLTLKHKIGEGAFALVEKHTLRRPVGDAKAKAVVAVKKLKPAVIASQSELKEFVQEANVLRKLQHRNIVDFQGIGAADTSSPQAMRLSMFLVQEFVGGGTLKQLIVRQNRSASQRPIYSRQDALRWATQLAEAFQYLHTHRPMIIHRDLKLDNVLLTNRRPGKADAKLADFGLHRMIKDLSTRVPMPDVIAAKPDPSVDRSAASCAAAGPSSSRSSDAAKSTVAVAPADRPASMSAGSSASTPSGAVQNPLDGKLHPGRTDPMANAASSSGRGDAQAKAEVTWAYKMTGQTGSLMYMAPEVLLTTIYNEKVDVFSFAVILFELLSYRTSLSMLPQPVSMDQAYRYAHKVANGYRRPLPAYWPEELRVLIADCWAAHPSQRPSFADVAARLADMKAKGITETWDAQERAGRPGCVVQ</sequence>
<protein>
    <recommendedName>
        <fullName evidence="2">Protein kinase domain-containing protein</fullName>
    </recommendedName>
</protein>
<organism evidence="3 4">
    <name type="scientific">[Myrmecia] bisecta</name>
    <dbReference type="NCBI Taxonomy" id="41462"/>
    <lineage>
        <taxon>Eukaryota</taxon>
        <taxon>Viridiplantae</taxon>
        <taxon>Chlorophyta</taxon>
        <taxon>core chlorophytes</taxon>
        <taxon>Trebouxiophyceae</taxon>
        <taxon>Trebouxiales</taxon>
        <taxon>Trebouxiaceae</taxon>
        <taxon>Myrmecia</taxon>
    </lineage>
</organism>
<feature type="compositionally biased region" description="Polar residues" evidence="1">
    <location>
        <begin position="21"/>
        <end position="45"/>
    </location>
</feature>
<name>A0AAW1PTX3_9CHLO</name>
<dbReference type="Pfam" id="PF07714">
    <property type="entry name" value="PK_Tyr_Ser-Thr"/>
    <property type="match status" value="2"/>
</dbReference>
<keyword evidence="4" id="KW-1185">Reference proteome</keyword>
<feature type="compositionally biased region" description="Low complexity" evidence="1">
    <location>
        <begin position="64"/>
        <end position="73"/>
    </location>
</feature>
<dbReference type="GO" id="GO:0005524">
    <property type="term" value="F:ATP binding"/>
    <property type="evidence" value="ECO:0007669"/>
    <property type="project" value="InterPro"/>
</dbReference>
<dbReference type="SMART" id="SM00220">
    <property type="entry name" value="S_TKc"/>
    <property type="match status" value="1"/>
</dbReference>
<dbReference type="InterPro" id="IPR008271">
    <property type="entry name" value="Ser/Thr_kinase_AS"/>
</dbReference>
<dbReference type="SUPFAM" id="SSF56112">
    <property type="entry name" value="Protein kinase-like (PK-like)"/>
    <property type="match status" value="1"/>
</dbReference>
<dbReference type="PANTHER" id="PTHR44329">
    <property type="entry name" value="SERINE/THREONINE-PROTEIN KINASE TNNI3K-RELATED"/>
    <property type="match status" value="1"/>
</dbReference>
<dbReference type="GO" id="GO:0004674">
    <property type="term" value="F:protein serine/threonine kinase activity"/>
    <property type="evidence" value="ECO:0007669"/>
    <property type="project" value="TreeGrafter"/>
</dbReference>
<evidence type="ECO:0000256" key="1">
    <source>
        <dbReference type="SAM" id="MobiDB-lite"/>
    </source>
</evidence>
<dbReference type="Gene3D" id="1.10.510.10">
    <property type="entry name" value="Transferase(Phosphotransferase) domain 1"/>
    <property type="match status" value="2"/>
</dbReference>
<feature type="compositionally biased region" description="Low complexity" evidence="1">
    <location>
        <begin position="381"/>
        <end position="401"/>
    </location>
</feature>
<feature type="region of interest" description="Disordered" evidence="1">
    <location>
        <begin position="371"/>
        <end position="453"/>
    </location>
</feature>
<feature type="compositionally biased region" description="Basic and acidic residues" evidence="1">
    <location>
        <begin position="74"/>
        <end position="84"/>
    </location>
</feature>
<feature type="compositionally biased region" description="Low complexity" evidence="1">
    <location>
        <begin position="411"/>
        <end position="426"/>
    </location>
</feature>
<feature type="region of interest" description="Disordered" evidence="1">
    <location>
        <begin position="1"/>
        <end position="94"/>
    </location>
</feature>
<proteinExistence type="predicted"/>
<evidence type="ECO:0000259" key="2">
    <source>
        <dbReference type="PROSITE" id="PS50011"/>
    </source>
</evidence>
<dbReference type="PROSITE" id="PS50011">
    <property type="entry name" value="PROTEIN_KINASE_DOM"/>
    <property type="match status" value="1"/>
</dbReference>
<accession>A0AAW1PTX3</accession>
<dbReference type="InterPro" id="IPR000719">
    <property type="entry name" value="Prot_kinase_dom"/>
</dbReference>